<organism evidence="3 4">
    <name type="scientific">Nocardia jiangxiensis</name>
    <dbReference type="NCBI Taxonomy" id="282685"/>
    <lineage>
        <taxon>Bacteria</taxon>
        <taxon>Bacillati</taxon>
        <taxon>Actinomycetota</taxon>
        <taxon>Actinomycetes</taxon>
        <taxon>Mycobacteriales</taxon>
        <taxon>Nocardiaceae</taxon>
        <taxon>Nocardia</taxon>
    </lineage>
</organism>
<reference evidence="3 4" key="1">
    <citation type="submission" date="2024-10" db="EMBL/GenBank/DDBJ databases">
        <title>The Natural Products Discovery Center: Release of the First 8490 Sequenced Strains for Exploring Actinobacteria Biosynthetic Diversity.</title>
        <authorList>
            <person name="Kalkreuter E."/>
            <person name="Kautsar S.A."/>
            <person name="Yang D."/>
            <person name="Bader C.D."/>
            <person name="Teijaro C.N."/>
            <person name="Fluegel L."/>
            <person name="Davis C.M."/>
            <person name="Simpson J.R."/>
            <person name="Lauterbach L."/>
            <person name="Steele A.D."/>
            <person name="Gui C."/>
            <person name="Meng S."/>
            <person name="Li G."/>
            <person name="Viehrig K."/>
            <person name="Ye F."/>
            <person name="Su P."/>
            <person name="Kiefer A.F."/>
            <person name="Nichols A."/>
            <person name="Cepeda A.J."/>
            <person name="Yan W."/>
            <person name="Fan B."/>
            <person name="Jiang Y."/>
            <person name="Adhikari A."/>
            <person name="Zheng C.-J."/>
            <person name="Schuster L."/>
            <person name="Cowan T.M."/>
            <person name="Smanski M.J."/>
            <person name="Chevrette M.G."/>
            <person name="De Carvalho L.P.S."/>
            <person name="Shen B."/>
        </authorList>
    </citation>
    <scope>NUCLEOTIDE SEQUENCE [LARGE SCALE GENOMIC DNA]</scope>
    <source>
        <strain evidence="3 4">NPDC002593</strain>
    </source>
</reference>
<evidence type="ECO:0000313" key="3">
    <source>
        <dbReference type="EMBL" id="MFF3572147.1"/>
    </source>
</evidence>
<dbReference type="Proteomes" id="UP001601992">
    <property type="component" value="Unassembled WGS sequence"/>
</dbReference>
<keyword evidence="1" id="KW-0732">Signal</keyword>
<accession>A0ABW6S780</accession>
<proteinExistence type="predicted"/>
<dbReference type="Pfam" id="PF02608">
    <property type="entry name" value="Bmp"/>
    <property type="match status" value="1"/>
</dbReference>
<name>A0ABW6S780_9NOCA</name>
<evidence type="ECO:0000259" key="2">
    <source>
        <dbReference type="Pfam" id="PF02608"/>
    </source>
</evidence>
<dbReference type="EMBL" id="JBIAQY010000012">
    <property type="protein sequence ID" value="MFF3572147.1"/>
    <property type="molecule type" value="Genomic_DNA"/>
</dbReference>
<evidence type="ECO:0000313" key="4">
    <source>
        <dbReference type="Proteomes" id="UP001601992"/>
    </source>
</evidence>
<evidence type="ECO:0000256" key="1">
    <source>
        <dbReference type="ARBA" id="ARBA00022729"/>
    </source>
</evidence>
<dbReference type="InterPro" id="IPR003760">
    <property type="entry name" value="PnrA-like"/>
</dbReference>
<gene>
    <name evidence="3" type="ORF">ACFYXQ_30640</name>
</gene>
<feature type="domain" description="ABC transporter substrate-binding protein PnrA-like" evidence="2">
    <location>
        <begin position="121"/>
        <end position="214"/>
    </location>
</feature>
<protein>
    <submittedName>
        <fullName evidence="3">BMP family ABC transporter substrate-binding protein</fullName>
    </submittedName>
</protein>
<keyword evidence="4" id="KW-1185">Reference proteome</keyword>
<dbReference type="RefSeq" id="WP_387405807.1">
    <property type="nucleotide sequence ID" value="NZ_JBIAQY010000012.1"/>
</dbReference>
<comment type="caution">
    <text evidence="3">The sequence shown here is derived from an EMBL/GenBank/DDBJ whole genome shotgun (WGS) entry which is preliminary data.</text>
</comment>
<dbReference type="Gene3D" id="3.40.50.2300">
    <property type="match status" value="2"/>
</dbReference>
<sequence length="268" mass="27704">MAASSARVGVAVPAADRDEGWVGGAWHAVDRLTAAGLEVEAAVGDVPREWLGPTAPDVVVLHGIQYYDAALELLGATESAVRSVILSDVPLEYTDGTSEPPPGLTLVDWRWWVGAEHAGRAAAADTAGPIGFVAGPAVPTQRRTAAAFVRGVSDVDERRSVVVVHLPDFRDVDRGAATGEHLARHFGCGLVAHSADEAGAAATAAARALGATTYGFLTPVGDDAASIRSAIAPVLENLVRTAVAGTKLPGIHTCTWEAGEIWLERAPS</sequence>